<dbReference type="PANTHER" id="PTHR34344">
    <property type="entry name" value="UPF0184 PROTEIN C9ORF16"/>
    <property type="match status" value="1"/>
</dbReference>
<dbReference type="EMBL" id="LRGB01000966">
    <property type="protein sequence ID" value="KZS14337.1"/>
    <property type="molecule type" value="Genomic_DNA"/>
</dbReference>
<accession>A0A164XKR1</accession>
<protein>
    <submittedName>
        <fullName evidence="1">UPF0184 protein</fullName>
    </submittedName>
</protein>
<dbReference type="PANTHER" id="PTHR34344:SF1">
    <property type="entry name" value="BUBLIN COILED-COIL PROTEIN"/>
    <property type="match status" value="1"/>
</dbReference>
<evidence type="ECO:0000313" key="1">
    <source>
        <dbReference type="EMBL" id="KZS14337.1"/>
    </source>
</evidence>
<evidence type="ECO:0000313" key="2">
    <source>
        <dbReference type="Proteomes" id="UP000076858"/>
    </source>
</evidence>
<reference evidence="1 2" key="1">
    <citation type="submission" date="2016-03" db="EMBL/GenBank/DDBJ databases">
        <title>EvidentialGene: Evidence-directed Construction of Genes on Genomes.</title>
        <authorList>
            <person name="Gilbert D.G."/>
            <person name="Choi J.-H."/>
            <person name="Mockaitis K."/>
            <person name="Colbourne J."/>
            <person name="Pfrender M."/>
        </authorList>
    </citation>
    <scope>NUCLEOTIDE SEQUENCE [LARGE SCALE GENOMIC DNA]</scope>
    <source>
        <strain evidence="1 2">Xinb3</strain>
        <tissue evidence="1">Complete organism</tissue>
    </source>
</reference>
<comment type="caution">
    <text evidence="1">The sequence shown here is derived from an EMBL/GenBank/DDBJ whole genome shotgun (WGS) entry which is preliminary data.</text>
</comment>
<dbReference type="OrthoDB" id="10050612at2759"/>
<dbReference type="AlphaFoldDB" id="A0A164XKR1"/>
<sequence>MVRNMNFNDPDKANGEELSINEDEQHNNVASGEDDITMDSPNMDENYENEICDEPEETDPAEYSSLDKQLDDLNSVLDVLEQKNDHIQSQLKALLKTSREIRQNIVKEREADSNSDLATD</sequence>
<gene>
    <name evidence="1" type="ORF">APZ42_020299</name>
</gene>
<proteinExistence type="predicted"/>
<keyword evidence="2" id="KW-1185">Reference proteome</keyword>
<dbReference type="InterPro" id="IPR005374">
    <property type="entry name" value="BBLN_eukaryota"/>
</dbReference>
<name>A0A164XKR1_9CRUS</name>
<dbReference type="Proteomes" id="UP000076858">
    <property type="component" value="Unassembled WGS sequence"/>
</dbReference>
<dbReference type="Pfam" id="PF03670">
    <property type="entry name" value="UPF0184"/>
    <property type="match status" value="1"/>
</dbReference>
<organism evidence="1 2">
    <name type="scientific">Daphnia magna</name>
    <dbReference type="NCBI Taxonomy" id="35525"/>
    <lineage>
        <taxon>Eukaryota</taxon>
        <taxon>Metazoa</taxon>
        <taxon>Ecdysozoa</taxon>
        <taxon>Arthropoda</taxon>
        <taxon>Crustacea</taxon>
        <taxon>Branchiopoda</taxon>
        <taxon>Diplostraca</taxon>
        <taxon>Cladocera</taxon>
        <taxon>Anomopoda</taxon>
        <taxon>Daphniidae</taxon>
        <taxon>Daphnia</taxon>
    </lineage>
</organism>